<dbReference type="InterPro" id="IPR036388">
    <property type="entry name" value="WH-like_DNA-bd_sf"/>
</dbReference>
<dbReference type="PROSITE" id="PS50995">
    <property type="entry name" value="HTH_MARR_2"/>
    <property type="match status" value="1"/>
</dbReference>
<dbReference type="SUPFAM" id="SSF46785">
    <property type="entry name" value="Winged helix' DNA-binding domain"/>
    <property type="match status" value="1"/>
</dbReference>
<dbReference type="Pfam" id="PF13463">
    <property type="entry name" value="HTH_27"/>
    <property type="match status" value="1"/>
</dbReference>
<gene>
    <name evidence="2" type="ORF">ATK74_0096</name>
</gene>
<name>A0A2A9CN55_9ACTN</name>
<dbReference type="SMART" id="SM00347">
    <property type="entry name" value="HTH_MARR"/>
    <property type="match status" value="1"/>
</dbReference>
<accession>A0A2A9CN55</accession>
<feature type="domain" description="HTH marR-type" evidence="1">
    <location>
        <begin position="3"/>
        <end position="138"/>
    </location>
</feature>
<dbReference type="Proteomes" id="UP000226079">
    <property type="component" value="Unassembled WGS sequence"/>
</dbReference>
<dbReference type="GO" id="GO:0006950">
    <property type="term" value="P:response to stress"/>
    <property type="evidence" value="ECO:0007669"/>
    <property type="project" value="TreeGrafter"/>
</dbReference>
<dbReference type="PANTHER" id="PTHR33164">
    <property type="entry name" value="TRANSCRIPTIONAL REGULATOR, MARR FAMILY"/>
    <property type="match status" value="1"/>
</dbReference>
<keyword evidence="2" id="KW-0238">DNA-binding</keyword>
<dbReference type="InterPro" id="IPR039422">
    <property type="entry name" value="MarR/SlyA-like"/>
</dbReference>
<organism evidence="2 3">
    <name type="scientific">Propionicimonas paludicola</name>
    <dbReference type="NCBI Taxonomy" id="185243"/>
    <lineage>
        <taxon>Bacteria</taxon>
        <taxon>Bacillati</taxon>
        <taxon>Actinomycetota</taxon>
        <taxon>Actinomycetes</taxon>
        <taxon>Propionibacteriales</taxon>
        <taxon>Nocardioidaceae</taxon>
        <taxon>Propionicimonas</taxon>
    </lineage>
</organism>
<dbReference type="InterPro" id="IPR036390">
    <property type="entry name" value="WH_DNA-bd_sf"/>
</dbReference>
<dbReference type="Gene3D" id="1.10.10.10">
    <property type="entry name" value="Winged helix-like DNA-binding domain superfamily/Winged helix DNA-binding domain"/>
    <property type="match status" value="1"/>
</dbReference>
<reference evidence="2 3" key="1">
    <citation type="submission" date="2017-10" db="EMBL/GenBank/DDBJ databases">
        <title>Sequencing the genomes of 1000 actinobacteria strains.</title>
        <authorList>
            <person name="Klenk H.-P."/>
        </authorList>
    </citation>
    <scope>NUCLEOTIDE SEQUENCE [LARGE SCALE GENOMIC DNA]</scope>
    <source>
        <strain evidence="2 3">DSM 15597</strain>
    </source>
</reference>
<proteinExistence type="predicted"/>
<sequence length="157" mass="16858">MDQIEELRYLVLAAQRDGSRRLAEALRPLDVTAAQAEVLTILASASQPLSVKELGAQLVCEPGSPSRLTRTITAAGLAELSTDPADARVTRVTLTPQGRAKASAIAEIERRFHEELRSVLPDSAELDGLIATLRQLAEAGPSGQALARRREAENKPK</sequence>
<evidence type="ECO:0000313" key="3">
    <source>
        <dbReference type="Proteomes" id="UP000226079"/>
    </source>
</evidence>
<dbReference type="AlphaFoldDB" id="A0A2A9CN55"/>
<dbReference type="RefSeq" id="WP_098459195.1">
    <property type="nucleotide sequence ID" value="NZ_PDJC01000001.1"/>
</dbReference>
<dbReference type="OrthoDB" id="2600321at2"/>
<dbReference type="EMBL" id="PDJC01000001">
    <property type="protein sequence ID" value="PFG15576.1"/>
    <property type="molecule type" value="Genomic_DNA"/>
</dbReference>
<protein>
    <submittedName>
        <fullName evidence="2">DNA-binding MarR family transcriptional regulator</fullName>
    </submittedName>
</protein>
<dbReference type="PANTHER" id="PTHR33164:SF43">
    <property type="entry name" value="HTH-TYPE TRANSCRIPTIONAL REPRESSOR YETL"/>
    <property type="match status" value="1"/>
</dbReference>
<dbReference type="InterPro" id="IPR000835">
    <property type="entry name" value="HTH_MarR-typ"/>
</dbReference>
<dbReference type="GO" id="GO:0003677">
    <property type="term" value="F:DNA binding"/>
    <property type="evidence" value="ECO:0007669"/>
    <property type="project" value="UniProtKB-KW"/>
</dbReference>
<evidence type="ECO:0000313" key="2">
    <source>
        <dbReference type="EMBL" id="PFG15576.1"/>
    </source>
</evidence>
<keyword evidence="3" id="KW-1185">Reference proteome</keyword>
<comment type="caution">
    <text evidence="2">The sequence shown here is derived from an EMBL/GenBank/DDBJ whole genome shotgun (WGS) entry which is preliminary data.</text>
</comment>
<evidence type="ECO:0000259" key="1">
    <source>
        <dbReference type="PROSITE" id="PS50995"/>
    </source>
</evidence>
<dbReference type="GO" id="GO:0003700">
    <property type="term" value="F:DNA-binding transcription factor activity"/>
    <property type="evidence" value="ECO:0007669"/>
    <property type="project" value="InterPro"/>
</dbReference>